<dbReference type="GO" id="GO:0015078">
    <property type="term" value="F:proton transmembrane transporter activity"/>
    <property type="evidence" value="ECO:0007669"/>
    <property type="project" value="InterPro"/>
</dbReference>
<keyword evidence="11" id="KW-1185">Reference proteome</keyword>
<keyword evidence="7" id="KW-0496">Mitochondrion</keyword>
<organism evidence="10 11">
    <name type="scientific">Sphaerosporella brunnea</name>
    <dbReference type="NCBI Taxonomy" id="1250544"/>
    <lineage>
        <taxon>Eukaryota</taxon>
        <taxon>Fungi</taxon>
        <taxon>Dikarya</taxon>
        <taxon>Ascomycota</taxon>
        <taxon>Pezizomycotina</taxon>
        <taxon>Pezizomycetes</taxon>
        <taxon>Pezizales</taxon>
        <taxon>Pyronemataceae</taxon>
        <taxon>Sphaerosporella</taxon>
    </lineage>
</organism>
<dbReference type="GO" id="GO:0031966">
    <property type="term" value="C:mitochondrial membrane"/>
    <property type="evidence" value="ECO:0007669"/>
    <property type="project" value="UniProtKB-SubCell"/>
</dbReference>
<evidence type="ECO:0000313" key="10">
    <source>
        <dbReference type="EMBL" id="KAA8905336.1"/>
    </source>
</evidence>
<comment type="caution">
    <text evidence="10">The sequence shown here is derived from an EMBL/GenBank/DDBJ whole genome shotgun (WGS) entry which is preliminary data.</text>
</comment>
<dbReference type="InParanoid" id="A0A5J5EW89"/>
<protein>
    <submittedName>
        <fullName evidence="10">Mitochondrial ATP synthase g subunit-domain-containing protein</fullName>
    </submittedName>
</protein>
<dbReference type="PANTHER" id="PTHR12386">
    <property type="entry name" value="ATP SYNTHASE SUBUNIT"/>
    <property type="match status" value="1"/>
</dbReference>
<dbReference type="Proteomes" id="UP000326924">
    <property type="component" value="Unassembled WGS sequence"/>
</dbReference>
<dbReference type="Pfam" id="PF04718">
    <property type="entry name" value="ATP-synt_G"/>
    <property type="match status" value="1"/>
</dbReference>
<dbReference type="OrthoDB" id="437at2759"/>
<evidence type="ECO:0000256" key="3">
    <source>
        <dbReference type="ARBA" id="ARBA00022448"/>
    </source>
</evidence>
<keyword evidence="9" id="KW-0066">ATP synthesis</keyword>
<keyword evidence="6" id="KW-0406">Ion transport</keyword>
<dbReference type="AlphaFoldDB" id="A0A5J5EW89"/>
<comment type="similarity">
    <text evidence="2">Belongs to the ATPase g subunit family.</text>
</comment>
<keyword evidence="8" id="KW-0472">Membrane</keyword>
<evidence type="ECO:0000256" key="5">
    <source>
        <dbReference type="ARBA" id="ARBA00022781"/>
    </source>
</evidence>
<evidence type="ECO:0000256" key="9">
    <source>
        <dbReference type="ARBA" id="ARBA00023310"/>
    </source>
</evidence>
<name>A0A5J5EW89_9PEZI</name>
<evidence type="ECO:0000256" key="6">
    <source>
        <dbReference type="ARBA" id="ARBA00023065"/>
    </source>
</evidence>
<sequence>MRSSVLRVARQQLRGVPSRRYASTVAPQQQPAQKAKEAAGKAVEILSKSGESFAKLAAKTGGRTGKLLKTVQSAIPPTIYYSKVAAELAKLVFKGQKMAPPDLAAFKETYKQLLNPANYPNYTRTALQALREGNAKDLVFVGVLTAEVIGFFKVGEIIGRRKLVGYRGAAPATHH</sequence>
<evidence type="ECO:0000256" key="7">
    <source>
        <dbReference type="ARBA" id="ARBA00023128"/>
    </source>
</evidence>
<dbReference type="InterPro" id="IPR006808">
    <property type="entry name" value="ATP_synth_F0_gsu_mt"/>
</dbReference>
<dbReference type="FunCoup" id="A0A5J5EW89">
    <property type="interactions" value="71"/>
</dbReference>
<evidence type="ECO:0000256" key="8">
    <source>
        <dbReference type="ARBA" id="ARBA00023136"/>
    </source>
</evidence>
<dbReference type="EMBL" id="VXIS01000100">
    <property type="protein sequence ID" value="KAA8905336.1"/>
    <property type="molecule type" value="Genomic_DNA"/>
</dbReference>
<keyword evidence="3" id="KW-0813">Transport</keyword>
<reference evidence="10 11" key="1">
    <citation type="submission" date="2019-09" db="EMBL/GenBank/DDBJ databases">
        <title>Draft genome of the ectomycorrhizal ascomycete Sphaerosporella brunnea.</title>
        <authorList>
            <consortium name="DOE Joint Genome Institute"/>
            <person name="Benucci G.M."/>
            <person name="Marozzi G."/>
            <person name="Antonielli L."/>
            <person name="Sanchez S."/>
            <person name="Marco P."/>
            <person name="Wang X."/>
            <person name="Falini L.B."/>
            <person name="Barry K."/>
            <person name="Haridas S."/>
            <person name="Lipzen A."/>
            <person name="Labutti K."/>
            <person name="Grigoriev I.V."/>
            <person name="Murat C."/>
            <person name="Martin F."/>
            <person name="Albertini E."/>
            <person name="Donnini D."/>
            <person name="Bonito G."/>
        </authorList>
    </citation>
    <scope>NUCLEOTIDE SEQUENCE [LARGE SCALE GENOMIC DNA]</scope>
    <source>
        <strain evidence="10 11">Sb_GMNB300</strain>
    </source>
</reference>
<keyword evidence="4" id="KW-0138">CF(0)</keyword>
<keyword evidence="5" id="KW-0375">Hydrogen ion transport</keyword>
<evidence type="ECO:0000256" key="1">
    <source>
        <dbReference type="ARBA" id="ARBA00004325"/>
    </source>
</evidence>
<evidence type="ECO:0000256" key="2">
    <source>
        <dbReference type="ARBA" id="ARBA00005699"/>
    </source>
</evidence>
<proteinExistence type="inferred from homology"/>
<dbReference type="GO" id="GO:0015986">
    <property type="term" value="P:proton motive force-driven ATP synthesis"/>
    <property type="evidence" value="ECO:0007669"/>
    <property type="project" value="InterPro"/>
</dbReference>
<accession>A0A5J5EW89</accession>
<evidence type="ECO:0000313" key="11">
    <source>
        <dbReference type="Proteomes" id="UP000326924"/>
    </source>
</evidence>
<dbReference type="GO" id="GO:0045259">
    <property type="term" value="C:proton-transporting ATP synthase complex"/>
    <property type="evidence" value="ECO:0007669"/>
    <property type="project" value="UniProtKB-KW"/>
</dbReference>
<gene>
    <name evidence="10" type="ORF">FN846DRAFT_950897</name>
</gene>
<evidence type="ECO:0000256" key="4">
    <source>
        <dbReference type="ARBA" id="ARBA00022547"/>
    </source>
</evidence>
<comment type="subcellular location">
    <subcellularLocation>
        <location evidence="1">Mitochondrion membrane</location>
    </subcellularLocation>
</comment>